<keyword evidence="9" id="KW-0458">Lysosome</keyword>
<keyword evidence="10" id="KW-0449">Lipoprotein</keyword>
<dbReference type="Pfam" id="PF15454">
    <property type="entry name" value="LAMTOR"/>
    <property type="match status" value="1"/>
</dbReference>
<name>A0A336LIF4_CULSO</name>
<evidence type="ECO:0000313" key="12">
    <source>
        <dbReference type="EMBL" id="SSX17874.1"/>
    </source>
</evidence>
<dbReference type="GO" id="GO:0042632">
    <property type="term" value="P:cholesterol homeostasis"/>
    <property type="evidence" value="ECO:0007669"/>
    <property type="project" value="InterPro"/>
</dbReference>
<sequence>MQCLHKTIDFFNTLGCCFSCKEEGTQNEPTERTHLLPGSINNSCPTVRTSESDDFLDQYPNSLPKNKKEEQSALNIIVQDTATNIIDVAAMDSHLIEPQEYNDRFNAYQHKIAQLWNTVNHPKSEICGLLKDIPNPQMIFAPVPITNEDLFFMKSVISSLSSAINEIKIDHKEDLVVPFRIP</sequence>
<dbReference type="GO" id="GO:0016197">
    <property type="term" value="P:endosomal transport"/>
    <property type="evidence" value="ECO:0007669"/>
    <property type="project" value="InterPro"/>
</dbReference>
<keyword evidence="5" id="KW-0519">Myristate</keyword>
<evidence type="ECO:0000256" key="11">
    <source>
        <dbReference type="ARBA" id="ARBA00032695"/>
    </source>
</evidence>
<dbReference type="GO" id="GO:0001919">
    <property type="term" value="P:regulation of receptor recycling"/>
    <property type="evidence" value="ECO:0007669"/>
    <property type="project" value="InterPro"/>
</dbReference>
<keyword evidence="7" id="KW-0472">Membrane</keyword>
<evidence type="ECO:0000256" key="2">
    <source>
        <dbReference type="ARBA" id="ARBA00004577"/>
    </source>
</evidence>
<dbReference type="InterPro" id="IPR028209">
    <property type="entry name" value="LAMTOR1/MEH1"/>
</dbReference>
<dbReference type="GO" id="GO:0032008">
    <property type="term" value="P:positive regulation of TOR signaling"/>
    <property type="evidence" value="ECO:0007669"/>
    <property type="project" value="InterPro"/>
</dbReference>
<dbReference type="GO" id="GO:0071986">
    <property type="term" value="C:Ragulator complex"/>
    <property type="evidence" value="ECO:0007669"/>
    <property type="project" value="InterPro"/>
</dbReference>
<evidence type="ECO:0000256" key="9">
    <source>
        <dbReference type="ARBA" id="ARBA00023228"/>
    </source>
</evidence>
<accession>A0A336LIF4</accession>
<dbReference type="GO" id="GO:0031902">
    <property type="term" value="C:late endosome membrane"/>
    <property type="evidence" value="ECO:0007669"/>
    <property type="project" value="UniProtKB-SubCell"/>
</dbReference>
<keyword evidence="8" id="KW-0564">Palmitate</keyword>
<evidence type="ECO:0000256" key="10">
    <source>
        <dbReference type="ARBA" id="ARBA00023288"/>
    </source>
</evidence>
<dbReference type="PANTHER" id="PTHR13401">
    <property type="entry name" value="RAGULATOR COMPLEX PROTEIN LAMTOR1"/>
    <property type="match status" value="1"/>
</dbReference>
<evidence type="ECO:0000256" key="8">
    <source>
        <dbReference type="ARBA" id="ARBA00023139"/>
    </source>
</evidence>
<evidence type="ECO:0000256" key="5">
    <source>
        <dbReference type="ARBA" id="ARBA00022707"/>
    </source>
</evidence>
<gene>
    <name evidence="12" type="primary">CSON005256</name>
</gene>
<dbReference type="PANTHER" id="PTHR13401:SF2">
    <property type="entry name" value="RAGULATOR COMPLEX PROTEIN LAMTOR1"/>
    <property type="match status" value="1"/>
</dbReference>
<dbReference type="GO" id="GO:0060090">
    <property type="term" value="F:molecular adaptor activity"/>
    <property type="evidence" value="ECO:0007669"/>
    <property type="project" value="TreeGrafter"/>
</dbReference>
<evidence type="ECO:0000256" key="3">
    <source>
        <dbReference type="ARBA" id="ARBA00010861"/>
    </source>
</evidence>
<dbReference type="GO" id="GO:0007040">
    <property type="term" value="P:lysosome organization"/>
    <property type="evidence" value="ECO:0007669"/>
    <property type="project" value="InterPro"/>
</dbReference>
<organism evidence="12">
    <name type="scientific">Culicoides sonorensis</name>
    <name type="common">Biting midge</name>
    <dbReference type="NCBI Taxonomy" id="179676"/>
    <lineage>
        <taxon>Eukaryota</taxon>
        <taxon>Metazoa</taxon>
        <taxon>Ecdysozoa</taxon>
        <taxon>Arthropoda</taxon>
        <taxon>Hexapoda</taxon>
        <taxon>Insecta</taxon>
        <taxon>Pterygota</taxon>
        <taxon>Neoptera</taxon>
        <taxon>Endopterygota</taxon>
        <taxon>Diptera</taxon>
        <taxon>Nematocera</taxon>
        <taxon>Chironomoidea</taxon>
        <taxon>Ceratopogonidae</taxon>
        <taxon>Ceratopogoninae</taxon>
        <taxon>Culicoides</taxon>
        <taxon>Monoculicoides</taxon>
    </lineage>
</organism>
<evidence type="ECO:0000256" key="4">
    <source>
        <dbReference type="ARBA" id="ARBA00016099"/>
    </source>
</evidence>
<dbReference type="GO" id="GO:0043410">
    <property type="term" value="P:positive regulation of MAPK cascade"/>
    <property type="evidence" value="ECO:0007669"/>
    <property type="project" value="InterPro"/>
</dbReference>
<dbReference type="AlphaFoldDB" id="A0A336LIF4"/>
<dbReference type="EMBL" id="UFQT01000020">
    <property type="protein sequence ID" value="SSX17874.1"/>
    <property type="molecule type" value="Genomic_DNA"/>
</dbReference>
<comment type="similarity">
    <text evidence="3">Belongs to the LAMTOR1 family.</text>
</comment>
<proteinExistence type="inferred from homology"/>
<dbReference type="GO" id="GO:0005765">
    <property type="term" value="C:lysosomal membrane"/>
    <property type="evidence" value="ECO:0007669"/>
    <property type="project" value="UniProtKB-SubCell"/>
</dbReference>
<dbReference type="GO" id="GO:0005085">
    <property type="term" value="F:guanyl-nucleotide exchange factor activity"/>
    <property type="evidence" value="ECO:0007669"/>
    <property type="project" value="TreeGrafter"/>
</dbReference>
<evidence type="ECO:0000256" key="1">
    <source>
        <dbReference type="ARBA" id="ARBA00004122"/>
    </source>
</evidence>
<reference evidence="12" key="1">
    <citation type="submission" date="2018-07" db="EMBL/GenBank/DDBJ databases">
        <authorList>
            <person name="Quirk P.G."/>
            <person name="Krulwich T.A."/>
        </authorList>
    </citation>
    <scope>NUCLEOTIDE SEQUENCE</scope>
</reference>
<keyword evidence="6" id="KW-0967">Endosome</keyword>
<dbReference type="OMA" id="MGCCYSF"/>
<comment type="subcellular location">
    <subcellularLocation>
        <location evidence="2">Late endosome membrane</location>
        <topology evidence="2">Lipid-anchor</topology>
        <orientation evidence="2">Cytoplasmic side</orientation>
    </subcellularLocation>
    <subcellularLocation>
        <location evidence="1">Lysosome membrane</location>
        <topology evidence="1">Lipid-anchor</topology>
        <orientation evidence="1">Cytoplasmic side</orientation>
    </subcellularLocation>
</comment>
<dbReference type="VEuPathDB" id="VectorBase:CSON005256"/>
<dbReference type="GO" id="GO:0071230">
    <property type="term" value="P:cellular response to amino acid stimulus"/>
    <property type="evidence" value="ECO:0007669"/>
    <property type="project" value="InterPro"/>
</dbReference>
<dbReference type="SMART" id="SM01262">
    <property type="entry name" value="LAMTOR"/>
    <property type="match status" value="1"/>
</dbReference>
<dbReference type="GO" id="GO:0045121">
    <property type="term" value="C:membrane raft"/>
    <property type="evidence" value="ECO:0007669"/>
    <property type="project" value="InterPro"/>
</dbReference>
<protein>
    <recommendedName>
        <fullName evidence="4">Ragulator complex protein LAMTOR1</fullName>
    </recommendedName>
    <alternativeName>
        <fullName evidence="11">Late endosomal/lysosomal adaptor and MAPK and MTOR activator 1</fullName>
    </alternativeName>
</protein>
<evidence type="ECO:0000256" key="6">
    <source>
        <dbReference type="ARBA" id="ARBA00022753"/>
    </source>
</evidence>
<evidence type="ECO:0000256" key="7">
    <source>
        <dbReference type="ARBA" id="ARBA00023136"/>
    </source>
</evidence>